<dbReference type="Proteomes" id="UP000320551">
    <property type="component" value="Unassembled WGS sequence"/>
</dbReference>
<dbReference type="AlphaFoldDB" id="A0A552DS99"/>
<dbReference type="EMBL" id="SFBK01000135">
    <property type="protein sequence ID" value="TRU25112.1"/>
    <property type="molecule type" value="Genomic_DNA"/>
</dbReference>
<evidence type="ECO:0008006" key="3">
    <source>
        <dbReference type="Google" id="ProtNLM"/>
    </source>
</evidence>
<gene>
    <name evidence="1" type="ORF">EWV80_10265</name>
</gene>
<protein>
    <recommendedName>
        <fullName evidence="3">YkuD domain-containing protein</fullName>
    </recommendedName>
</protein>
<name>A0A552DS99_MICAE</name>
<accession>A0A552DS99</accession>
<evidence type="ECO:0000313" key="1">
    <source>
        <dbReference type="EMBL" id="TRU25112.1"/>
    </source>
</evidence>
<organism evidence="1 2">
    <name type="scientific">Microcystis aeruginosa Ma_QC_B_20070730_S2</name>
    <dbReference type="NCBI Taxonomy" id="2486256"/>
    <lineage>
        <taxon>Bacteria</taxon>
        <taxon>Bacillati</taxon>
        <taxon>Cyanobacteriota</taxon>
        <taxon>Cyanophyceae</taxon>
        <taxon>Oscillatoriophycideae</taxon>
        <taxon>Chroococcales</taxon>
        <taxon>Microcystaceae</taxon>
        <taxon>Microcystis</taxon>
    </lineage>
</organism>
<proteinExistence type="predicted"/>
<evidence type="ECO:0000313" key="2">
    <source>
        <dbReference type="Proteomes" id="UP000320551"/>
    </source>
</evidence>
<sequence length="220" mass="24528">MEYKAKVSTLLKKQPIQGEELADNQKVAVPTGKVYTVDEILETNGLHSHVELAFESGSWWIFLPHWDTGLQTQEVKAVFSLEQANISNLIYGYLVFSRGTQEVLRVRATSGQPGYQYPGAHTQRGKGCIPPDNDWKISTNGYYLATPGIEGMFYHITPDPDPDTGRSEFGLHRDSNVAIYPGSAGCIVVKTSDFNDKIRPFLDGLRETQSFISLSVFYST</sequence>
<reference evidence="1 2" key="1">
    <citation type="submission" date="2019-01" db="EMBL/GenBank/DDBJ databases">
        <title>Coherence of Microcystis species and biogeography revealed through population genomics.</title>
        <authorList>
            <person name="Perez-Carrascal O.M."/>
            <person name="Terrat Y."/>
            <person name="Giani A."/>
            <person name="Fortin N."/>
            <person name="Tromas N."/>
            <person name="Shapiro B.J."/>
        </authorList>
    </citation>
    <scope>NUCLEOTIDE SEQUENCE [LARGE SCALE GENOMIC DNA]</scope>
    <source>
        <strain evidence="1">Ma_QC_B_20070730_S2</strain>
    </source>
</reference>
<comment type="caution">
    <text evidence="1">The sequence shown here is derived from an EMBL/GenBank/DDBJ whole genome shotgun (WGS) entry which is preliminary data.</text>
</comment>